<evidence type="ECO:0000313" key="2">
    <source>
        <dbReference type="Proteomes" id="UP001598130"/>
    </source>
</evidence>
<keyword evidence="1" id="KW-0456">Lyase</keyword>
<dbReference type="InterPro" id="IPR008773">
    <property type="entry name" value="PhnI"/>
</dbReference>
<dbReference type="Pfam" id="PF05861">
    <property type="entry name" value="PhnI"/>
    <property type="match status" value="1"/>
</dbReference>
<proteinExistence type="predicted"/>
<keyword evidence="2" id="KW-1185">Reference proteome</keyword>
<name>A0ABW6CL61_9CAUL</name>
<protein>
    <submittedName>
        <fullName evidence="1">Carbon-phosphorus lyase complex subunit PhnI</fullName>
    </submittedName>
</protein>
<reference evidence="1 2" key="1">
    <citation type="submission" date="2022-09" db="EMBL/GenBank/DDBJ databases">
        <title>New species of Phenylobacterium.</title>
        <authorList>
            <person name="Mieszkin S."/>
        </authorList>
    </citation>
    <scope>NUCLEOTIDE SEQUENCE [LARGE SCALE GENOMIC DNA]</scope>
    <source>
        <strain evidence="1 2">HK31-G</strain>
    </source>
</reference>
<dbReference type="GO" id="GO:0016829">
    <property type="term" value="F:lyase activity"/>
    <property type="evidence" value="ECO:0007669"/>
    <property type="project" value="UniProtKB-KW"/>
</dbReference>
<gene>
    <name evidence="1" type="ORF">OCL97_02700</name>
</gene>
<dbReference type="RefSeq" id="WP_377367371.1">
    <property type="nucleotide sequence ID" value="NZ_JAOTJD010000003.1"/>
</dbReference>
<dbReference type="PIRSF" id="PIRSF007313">
    <property type="entry name" value="PhnI"/>
    <property type="match status" value="1"/>
</dbReference>
<accession>A0ABW6CL61</accession>
<dbReference type="EMBL" id="JAOTJD010000003">
    <property type="protein sequence ID" value="MFD3262871.1"/>
    <property type="molecule type" value="Genomic_DNA"/>
</dbReference>
<organism evidence="1 2">
    <name type="scientific">Phenylobacterium ferrooxidans</name>
    <dbReference type="NCBI Taxonomy" id="2982689"/>
    <lineage>
        <taxon>Bacteria</taxon>
        <taxon>Pseudomonadati</taxon>
        <taxon>Pseudomonadota</taxon>
        <taxon>Alphaproteobacteria</taxon>
        <taxon>Caulobacterales</taxon>
        <taxon>Caulobacteraceae</taxon>
        <taxon>Phenylobacterium</taxon>
    </lineage>
</organism>
<comment type="caution">
    <text evidence="1">The sequence shown here is derived from an EMBL/GenBank/DDBJ whole genome shotgun (WGS) entry which is preliminary data.</text>
</comment>
<sequence length="368" mass="40473">MAYVAVKGGERAITNAHRWLAEDRRGDVAIPEIGTDQIREQLSLSIDRVMSEGSCYDRDLAALAVKQARGDLPEAIFLTRAYRTTLPRFGASLPVETGQMAVRRRVSAAFKDIPGGQVLGPTFDYTHRLLDFTLAANGETPVDRALEAEEPQAYPMATIASVFAHEDLLEPDTQTDEAPAPFDLTREPMAFPAGRDQRLQALARGDEGFLLSLAYSSQRGWGSTHPLCAEIRLGEVAVEFIPDELGFAIEIGELTLTECQMISTYGGGVDTAPQFTRGYGLTFGHCERKAMSMAIVDRALRDAAAGEASAPCQDEEFVLYHSDNVEASGFVQHLKLPHYVDFQADLQLIRRQRRDYAERAAAMKEAAE</sequence>
<evidence type="ECO:0000313" key="1">
    <source>
        <dbReference type="EMBL" id="MFD3262871.1"/>
    </source>
</evidence>
<dbReference type="Proteomes" id="UP001598130">
    <property type="component" value="Unassembled WGS sequence"/>
</dbReference>